<dbReference type="SUPFAM" id="SSF56112">
    <property type="entry name" value="Protein kinase-like (PK-like)"/>
    <property type="match status" value="1"/>
</dbReference>
<comment type="caution">
    <text evidence="25">The sequence shown here is derived from an EMBL/GenBank/DDBJ whole genome shotgun (WGS) entry which is preliminary data.</text>
</comment>
<dbReference type="PRINTS" id="PR00019">
    <property type="entry name" value="LEURICHRPT"/>
</dbReference>
<keyword evidence="16" id="KW-1015">Disulfide bond</keyword>
<comment type="catalytic activity">
    <reaction evidence="20">
        <text>L-seryl-[protein] + ATP = O-phospho-L-seryl-[protein] + ADP + H(+)</text>
        <dbReference type="Rhea" id="RHEA:17989"/>
        <dbReference type="Rhea" id="RHEA-COMP:9863"/>
        <dbReference type="Rhea" id="RHEA-COMP:11604"/>
        <dbReference type="ChEBI" id="CHEBI:15378"/>
        <dbReference type="ChEBI" id="CHEBI:29999"/>
        <dbReference type="ChEBI" id="CHEBI:30616"/>
        <dbReference type="ChEBI" id="CHEBI:83421"/>
        <dbReference type="ChEBI" id="CHEBI:456216"/>
        <dbReference type="EC" id="2.7.11.1"/>
    </reaction>
</comment>
<dbReference type="GO" id="GO:0009653">
    <property type="term" value="P:anatomical structure morphogenesis"/>
    <property type="evidence" value="ECO:0007669"/>
    <property type="project" value="UniProtKB-ARBA"/>
</dbReference>
<dbReference type="PROSITE" id="PS00107">
    <property type="entry name" value="PROTEIN_KINASE_ATP"/>
    <property type="match status" value="1"/>
</dbReference>
<dbReference type="FunFam" id="3.80.10.10:FF:000383">
    <property type="entry name" value="Leucine-rich repeat receptor protein kinase EMS1"/>
    <property type="match status" value="1"/>
</dbReference>
<dbReference type="InterPro" id="IPR011009">
    <property type="entry name" value="Kinase-like_dom_sf"/>
</dbReference>
<dbReference type="EC" id="2.7.11.1" evidence="4"/>
<evidence type="ECO:0000256" key="12">
    <source>
        <dbReference type="ARBA" id="ARBA00022777"/>
    </source>
</evidence>
<dbReference type="PANTHER" id="PTHR48053:SF126">
    <property type="entry name" value="MDIS1-INTERACTING RECEPTOR LIKE KINASE 2-LIKE ISOFORM X1"/>
    <property type="match status" value="1"/>
</dbReference>
<feature type="chain" id="PRO_5043675500" description="non-specific serine/threonine protein kinase" evidence="23">
    <location>
        <begin position="20"/>
        <end position="1244"/>
    </location>
</feature>
<evidence type="ECO:0000259" key="24">
    <source>
        <dbReference type="PROSITE" id="PS50011"/>
    </source>
</evidence>
<keyword evidence="9 23" id="KW-0732">Signal</keyword>
<evidence type="ECO:0000256" key="13">
    <source>
        <dbReference type="ARBA" id="ARBA00022840"/>
    </source>
</evidence>
<evidence type="ECO:0000256" key="3">
    <source>
        <dbReference type="ARBA" id="ARBA00008684"/>
    </source>
</evidence>
<keyword evidence="14 22" id="KW-1133">Transmembrane helix</keyword>
<organism evidence="25 26">
    <name type="scientific">Aristolochia fimbriata</name>
    <name type="common">White veined hardy Dutchman's pipe vine</name>
    <dbReference type="NCBI Taxonomy" id="158543"/>
    <lineage>
        <taxon>Eukaryota</taxon>
        <taxon>Viridiplantae</taxon>
        <taxon>Streptophyta</taxon>
        <taxon>Embryophyta</taxon>
        <taxon>Tracheophyta</taxon>
        <taxon>Spermatophyta</taxon>
        <taxon>Magnoliopsida</taxon>
        <taxon>Magnoliidae</taxon>
        <taxon>Piperales</taxon>
        <taxon>Aristolochiaceae</taxon>
        <taxon>Aristolochia</taxon>
    </lineage>
</organism>
<keyword evidence="12" id="KW-0418">Kinase</keyword>
<dbReference type="PROSITE" id="PS00108">
    <property type="entry name" value="PROTEIN_KINASE_ST"/>
    <property type="match status" value="1"/>
</dbReference>
<dbReference type="Pfam" id="PF13855">
    <property type="entry name" value="LRR_8"/>
    <property type="match status" value="2"/>
</dbReference>
<evidence type="ECO:0000256" key="18">
    <source>
        <dbReference type="ARBA" id="ARBA00023180"/>
    </source>
</evidence>
<dbReference type="FunFam" id="3.80.10.10:FF:000095">
    <property type="entry name" value="LRR receptor-like serine/threonine-protein kinase GSO1"/>
    <property type="match status" value="2"/>
</dbReference>
<feature type="signal peptide" evidence="23">
    <location>
        <begin position="1"/>
        <end position="19"/>
    </location>
</feature>
<dbReference type="SUPFAM" id="SSF52058">
    <property type="entry name" value="L domain-like"/>
    <property type="match status" value="1"/>
</dbReference>
<dbReference type="CDD" id="cd14066">
    <property type="entry name" value="STKc_IRAK"/>
    <property type="match status" value="1"/>
</dbReference>
<evidence type="ECO:0000256" key="6">
    <source>
        <dbReference type="ARBA" id="ARBA00022614"/>
    </source>
</evidence>
<dbReference type="SUPFAM" id="SSF52047">
    <property type="entry name" value="RNI-like"/>
    <property type="match status" value="2"/>
</dbReference>
<evidence type="ECO:0000256" key="5">
    <source>
        <dbReference type="ARBA" id="ARBA00022527"/>
    </source>
</evidence>
<evidence type="ECO:0000256" key="16">
    <source>
        <dbReference type="ARBA" id="ARBA00023157"/>
    </source>
</evidence>
<dbReference type="AlphaFoldDB" id="A0AAV7EBK5"/>
<evidence type="ECO:0000256" key="4">
    <source>
        <dbReference type="ARBA" id="ARBA00012513"/>
    </source>
</evidence>
<dbReference type="GO" id="GO:0005524">
    <property type="term" value="F:ATP binding"/>
    <property type="evidence" value="ECO:0007669"/>
    <property type="project" value="UniProtKB-UniRule"/>
</dbReference>
<evidence type="ECO:0000256" key="14">
    <source>
        <dbReference type="ARBA" id="ARBA00022989"/>
    </source>
</evidence>
<keyword evidence="26" id="KW-1185">Reference proteome</keyword>
<feature type="domain" description="Protein kinase" evidence="24">
    <location>
        <begin position="904"/>
        <end position="1190"/>
    </location>
</feature>
<keyword evidence="17" id="KW-0675">Receptor</keyword>
<dbReference type="InterPro" id="IPR051716">
    <property type="entry name" value="Plant_RL_S/T_kinase"/>
</dbReference>
<evidence type="ECO:0000256" key="9">
    <source>
        <dbReference type="ARBA" id="ARBA00022729"/>
    </source>
</evidence>
<dbReference type="Pfam" id="PF23598">
    <property type="entry name" value="LRR_14"/>
    <property type="match status" value="1"/>
</dbReference>
<keyword evidence="6" id="KW-0433">Leucine-rich repeat</keyword>
<keyword evidence="15 22" id="KW-0472">Membrane</keyword>
<dbReference type="PROSITE" id="PS51450">
    <property type="entry name" value="LRR"/>
    <property type="match status" value="1"/>
</dbReference>
<evidence type="ECO:0000313" key="25">
    <source>
        <dbReference type="EMBL" id="KAG9446113.1"/>
    </source>
</evidence>
<keyword evidence="13 21" id="KW-0067">ATP-binding</keyword>
<evidence type="ECO:0000256" key="19">
    <source>
        <dbReference type="ARBA" id="ARBA00047899"/>
    </source>
</evidence>
<evidence type="ECO:0000256" key="17">
    <source>
        <dbReference type="ARBA" id="ARBA00023170"/>
    </source>
</evidence>
<gene>
    <name evidence="25" type="ORF">H6P81_012241</name>
</gene>
<evidence type="ECO:0000256" key="23">
    <source>
        <dbReference type="SAM" id="SignalP"/>
    </source>
</evidence>
<dbReference type="FunFam" id="1.10.510.10:FF:000060">
    <property type="entry name" value="G-type lectin S-receptor-like serine/threonine-protein kinase"/>
    <property type="match status" value="1"/>
</dbReference>
<dbReference type="Gene3D" id="1.10.510.10">
    <property type="entry name" value="Transferase(Phosphotransferase) domain 1"/>
    <property type="match status" value="1"/>
</dbReference>
<keyword evidence="18" id="KW-0325">Glycoprotein</keyword>
<evidence type="ECO:0000256" key="7">
    <source>
        <dbReference type="ARBA" id="ARBA00022679"/>
    </source>
</evidence>
<keyword evidence="10" id="KW-0677">Repeat</keyword>
<dbReference type="PANTHER" id="PTHR48053">
    <property type="entry name" value="LEUCINE RICH REPEAT FAMILY PROTEIN, EXPRESSED"/>
    <property type="match status" value="1"/>
</dbReference>
<evidence type="ECO:0000256" key="1">
    <source>
        <dbReference type="ARBA" id="ARBA00004167"/>
    </source>
</evidence>
<evidence type="ECO:0000256" key="8">
    <source>
        <dbReference type="ARBA" id="ARBA00022692"/>
    </source>
</evidence>
<keyword evidence="7" id="KW-0808">Transferase</keyword>
<dbReference type="SMART" id="SM00369">
    <property type="entry name" value="LRR_TYP"/>
    <property type="match status" value="12"/>
</dbReference>
<feature type="binding site" evidence="21">
    <location>
        <position position="932"/>
    </location>
    <ligand>
        <name>ATP</name>
        <dbReference type="ChEBI" id="CHEBI:30616"/>
    </ligand>
</feature>
<name>A0AAV7EBK5_ARIFI</name>
<comment type="catalytic activity">
    <reaction evidence="19">
        <text>L-threonyl-[protein] + ATP = O-phospho-L-threonyl-[protein] + ADP + H(+)</text>
        <dbReference type="Rhea" id="RHEA:46608"/>
        <dbReference type="Rhea" id="RHEA-COMP:11060"/>
        <dbReference type="Rhea" id="RHEA-COMP:11605"/>
        <dbReference type="ChEBI" id="CHEBI:15378"/>
        <dbReference type="ChEBI" id="CHEBI:30013"/>
        <dbReference type="ChEBI" id="CHEBI:30616"/>
        <dbReference type="ChEBI" id="CHEBI:61977"/>
        <dbReference type="ChEBI" id="CHEBI:456216"/>
        <dbReference type="EC" id="2.7.11.1"/>
    </reaction>
</comment>
<dbReference type="InterPro" id="IPR013210">
    <property type="entry name" value="LRR_N_plant-typ"/>
</dbReference>
<dbReference type="SMART" id="SM00220">
    <property type="entry name" value="S_TKc"/>
    <property type="match status" value="1"/>
</dbReference>
<evidence type="ECO:0000256" key="11">
    <source>
        <dbReference type="ARBA" id="ARBA00022741"/>
    </source>
</evidence>
<dbReference type="InterPro" id="IPR001245">
    <property type="entry name" value="Ser-Thr/Tyr_kinase_cat_dom"/>
</dbReference>
<dbReference type="PROSITE" id="PS50011">
    <property type="entry name" value="PROTEIN_KINASE_DOM"/>
    <property type="match status" value="1"/>
</dbReference>
<comment type="similarity">
    <text evidence="3">Belongs to the protein kinase superfamily. Ser/Thr protein kinase family.</text>
</comment>
<keyword evidence="8 22" id="KW-0812">Transmembrane</keyword>
<evidence type="ECO:0000256" key="10">
    <source>
        <dbReference type="ARBA" id="ARBA00022737"/>
    </source>
</evidence>
<evidence type="ECO:0000256" key="22">
    <source>
        <dbReference type="SAM" id="Phobius"/>
    </source>
</evidence>
<dbReference type="Gene3D" id="3.30.200.20">
    <property type="entry name" value="Phosphorylase Kinase, domain 1"/>
    <property type="match status" value="1"/>
</dbReference>
<dbReference type="GO" id="GO:0005886">
    <property type="term" value="C:plasma membrane"/>
    <property type="evidence" value="ECO:0007669"/>
    <property type="project" value="UniProtKB-SubCell"/>
</dbReference>
<keyword evidence="11 21" id="KW-0547">Nucleotide-binding</keyword>
<dbReference type="InterPro" id="IPR000719">
    <property type="entry name" value="Prot_kinase_dom"/>
</dbReference>
<dbReference type="InterPro" id="IPR003591">
    <property type="entry name" value="Leu-rich_rpt_typical-subtyp"/>
</dbReference>
<protein>
    <recommendedName>
        <fullName evidence="4">non-specific serine/threonine protein kinase</fullName>
        <ecNumber evidence="4">2.7.11.1</ecNumber>
    </recommendedName>
</protein>
<reference evidence="25 26" key="1">
    <citation type="submission" date="2021-07" db="EMBL/GenBank/DDBJ databases">
        <title>The Aristolochia fimbriata genome: insights into angiosperm evolution, floral development and chemical biosynthesis.</title>
        <authorList>
            <person name="Jiao Y."/>
        </authorList>
    </citation>
    <scope>NUCLEOTIDE SEQUENCE [LARGE SCALE GENOMIC DNA]</scope>
    <source>
        <strain evidence="25">IBCAS-2021</strain>
        <tissue evidence="25">Leaf</tissue>
    </source>
</reference>
<dbReference type="Pfam" id="PF08263">
    <property type="entry name" value="LRRNT_2"/>
    <property type="match status" value="1"/>
</dbReference>
<dbReference type="FunFam" id="3.30.200.20:FF:001238">
    <property type="entry name" value="Os08g0179000 protein"/>
    <property type="match status" value="1"/>
</dbReference>
<keyword evidence="5" id="KW-0723">Serine/threonine-protein kinase</keyword>
<evidence type="ECO:0000256" key="15">
    <source>
        <dbReference type="ARBA" id="ARBA00023136"/>
    </source>
</evidence>
<dbReference type="InterPro" id="IPR017441">
    <property type="entry name" value="Protein_kinase_ATP_BS"/>
</dbReference>
<dbReference type="InterPro" id="IPR055414">
    <property type="entry name" value="LRR_R13L4/SHOC2-like"/>
</dbReference>
<dbReference type="InterPro" id="IPR001611">
    <property type="entry name" value="Leu-rich_rpt"/>
</dbReference>
<evidence type="ECO:0000256" key="20">
    <source>
        <dbReference type="ARBA" id="ARBA00048679"/>
    </source>
</evidence>
<sequence>MRIAFQTAVFFLLFSPCVAAQDQAESLLLWRDSLASHSLQSWSLSNATSSLCQWTGIKCDSARMVSEINLPNSGLDGTLDKFNFSAFAGSLTSLDLNFNNLVGLLPTQIGVLSRLTSLDLGDNNFNESIPVEIGNLLELRMLRLYNNSFTGSIPYPIVNLKKVWFLDLGANYLVPPDPVRFPGLESVTHLYLTLNNIPNFPYFILRCPRLVHLDLSQNIIDSPIPPQLGTSLKNLQYLNFSNNNFHGSIPDEIGELKTLQHLRLGINRLSGSIPDQIGLLSNLHFLELHHNMFQGSIPPSIGNLRELQRLDLSFANLSPNIPDELGFCTNLTYLALGGNNLSGLLPYSLTALTELLELGLSNNYLSGEIHPHFFSNWTKLFSLQLHSNKFSGTIPPQMGSLQAIQFLSLFNNRFVGPIPTEIGDLTDLIFLDLSGNQLNGPIPSSIGKLVSLTNLNLFDNKLSGLLPSEIGNLTSLENLDLSSNELQGSLPPTLSNLKFLQLFYIFGNNFSGTIPQDFGSEQVLTNVSFSKNNFTGTIPPRLCKGGQLVYLSANDNMFTGSIPTWFKNCTNLVRVRLEHNLLEGNISDAFGIYPDLDYIDVGNNHLHGELSQSWGESKKLSHFRFSGNSISGSIPPGLAELMSLQVLDISSNNLTAGIPKELFGPTSNLFSLNLSNNRLSGKIPSEIGRLSKLQVLDLSNNTLTGTIPSQIGNLGSLQIEVDLSQNLLTGNIPSSFRYLKSLTNLNLSNNMLTGLVPPALGEITGLQSIAISHNNLTGPLPNSGAFRNVSAGDVAGNPGLCGERAQGLPPCHKSSSTSAAWKVSIGIVVPIATITFAAFICYLGKKRRQRKRNKGKGTNLLPLPANATRYPFIKGHKLGGDDPDGNLEVPVLPLRVISAATDHFSLSNKLGQGGFGQVFKASLIGGQVVAVKRLSQSSGQGLEEFINEVLLIAKLQHRNLVRLLGYCIEGEEKILIYEFLPNKSLDQIIFDDARRKTLDWVTRFHIIMGVARGLLYLHEDSRLRIIHRDLKTSNILLDENMVPKISDFGMARIFGGNQAHASTNRVVGTYGYMSPEYASHGLFSTKSDVFSFGVVLLEIITGKKNAGYQYSHKCLTLLGYCWLLWTEGKGVEVMDPFLKDNCNVNQVFRCIHIALLCVQDDAKDRPSMASVVSMLSSETESLPSCREPAFFIRNNSDLDSSLPTPTSYSVNEHICGMSRMTPCEFSGPSDRTVLLVSTQLEVKT</sequence>
<evidence type="ECO:0000256" key="21">
    <source>
        <dbReference type="PROSITE-ProRule" id="PRU10141"/>
    </source>
</evidence>
<accession>A0AAV7EBK5</accession>
<dbReference type="InterPro" id="IPR008271">
    <property type="entry name" value="Ser/Thr_kinase_AS"/>
</dbReference>
<dbReference type="Pfam" id="PF07714">
    <property type="entry name" value="PK_Tyr_Ser-Thr"/>
    <property type="match status" value="1"/>
</dbReference>
<proteinExistence type="inferred from homology"/>
<dbReference type="GO" id="GO:0099402">
    <property type="term" value="P:plant organ development"/>
    <property type="evidence" value="ECO:0007669"/>
    <property type="project" value="UniProtKB-ARBA"/>
</dbReference>
<dbReference type="FunFam" id="3.80.10.10:FF:000400">
    <property type="entry name" value="Nuclear pore complex protein NUP107"/>
    <property type="match status" value="1"/>
</dbReference>
<evidence type="ECO:0000313" key="26">
    <source>
        <dbReference type="Proteomes" id="UP000825729"/>
    </source>
</evidence>
<comment type="subcellular location">
    <subcellularLocation>
        <location evidence="2">Cell membrane</location>
    </subcellularLocation>
    <subcellularLocation>
        <location evidence="1">Membrane</location>
        <topology evidence="1">Single-pass membrane protein</topology>
    </subcellularLocation>
</comment>
<dbReference type="Pfam" id="PF00560">
    <property type="entry name" value="LRR_1"/>
    <property type="match status" value="7"/>
</dbReference>
<dbReference type="GO" id="GO:0004674">
    <property type="term" value="F:protein serine/threonine kinase activity"/>
    <property type="evidence" value="ECO:0007669"/>
    <property type="project" value="UniProtKB-KW"/>
</dbReference>
<dbReference type="InterPro" id="IPR032675">
    <property type="entry name" value="LRR_dom_sf"/>
</dbReference>
<dbReference type="Proteomes" id="UP000825729">
    <property type="component" value="Unassembled WGS sequence"/>
</dbReference>
<evidence type="ECO:0000256" key="2">
    <source>
        <dbReference type="ARBA" id="ARBA00004236"/>
    </source>
</evidence>
<feature type="transmembrane region" description="Helical" evidence="22">
    <location>
        <begin position="819"/>
        <end position="844"/>
    </location>
</feature>
<dbReference type="Gene3D" id="3.80.10.10">
    <property type="entry name" value="Ribonuclease Inhibitor"/>
    <property type="match status" value="6"/>
</dbReference>
<dbReference type="EMBL" id="JAINDJ010000005">
    <property type="protein sequence ID" value="KAG9446113.1"/>
    <property type="molecule type" value="Genomic_DNA"/>
</dbReference>